<keyword evidence="4" id="KW-0336">GPI-anchor</keyword>
<evidence type="ECO:0000313" key="22">
    <source>
        <dbReference type="Proteomes" id="UP001309876"/>
    </source>
</evidence>
<name>A0AAN7Y5G2_9EURO</name>
<keyword evidence="10 18" id="KW-1015">Disulfide bond</keyword>
<evidence type="ECO:0000256" key="5">
    <source>
        <dbReference type="ARBA" id="ARBA00022676"/>
    </source>
</evidence>
<evidence type="ECO:0000256" key="16">
    <source>
        <dbReference type="PIRNR" id="PIRNR037299"/>
    </source>
</evidence>
<gene>
    <name evidence="21" type="primary">CRH1</name>
    <name evidence="21" type="ORF">LTR05_006066</name>
</gene>
<evidence type="ECO:0000259" key="20">
    <source>
        <dbReference type="PROSITE" id="PS51762"/>
    </source>
</evidence>
<feature type="active site" description="Proton donor" evidence="17">
    <location>
        <position position="126"/>
    </location>
</feature>
<keyword evidence="11" id="KW-0325">Glycoprotein</keyword>
<feature type="active site" description="Nucleophile" evidence="17">
    <location>
        <position position="122"/>
    </location>
</feature>
<dbReference type="GO" id="GO:0005975">
    <property type="term" value="P:carbohydrate metabolic process"/>
    <property type="evidence" value="ECO:0007669"/>
    <property type="project" value="InterPro"/>
</dbReference>
<organism evidence="21 22">
    <name type="scientific">Lithohypha guttulata</name>
    <dbReference type="NCBI Taxonomy" id="1690604"/>
    <lineage>
        <taxon>Eukaryota</taxon>
        <taxon>Fungi</taxon>
        <taxon>Dikarya</taxon>
        <taxon>Ascomycota</taxon>
        <taxon>Pezizomycotina</taxon>
        <taxon>Eurotiomycetes</taxon>
        <taxon>Chaetothyriomycetidae</taxon>
        <taxon>Chaetothyriales</taxon>
        <taxon>Trichomeriaceae</taxon>
        <taxon>Lithohypha</taxon>
    </lineage>
</organism>
<feature type="chain" id="PRO_5042872956" description="Crh-like protein" evidence="19">
    <location>
        <begin position="25"/>
        <end position="453"/>
    </location>
</feature>
<evidence type="ECO:0000256" key="10">
    <source>
        <dbReference type="ARBA" id="ARBA00023157"/>
    </source>
</evidence>
<dbReference type="GO" id="GO:0016757">
    <property type="term" value="F:glycosyltransferase activity"/>
    <property type="evidence" value="ECO:0007669"/>
    <property type="project" value="UniProtKB-KW"/>
</dbReference>
<dbReference type="GO" id="GO:0009277">
    <property type="term" value="C:fungal-type cell wall"/>
    <property type="evidence" value="ECO:0007669"/>
    <property type="project" value="TreeGrafter"/>
</dbReference>
<dbReference type="Gene3D" id="2.60.120.200">
    <property type="match status" value="1"/>
</dbReference>
<dbReference type="PANTHER" id="PTHR10963:SF68">
    <property type="entry name" value="GLYCOSIDASE CRH1-RELATED"/>
    <property type="match status" value="1"/>
</dbReference>
<evidence type="ECO:0000256" key="1">
    <source>
        <dbReference type="ARBA" id="ARBA00000822"/>
    </source>
</evidence>
<keyword evidence="9 16" id="KW-0472">Membrane</keyword>
<evidence type="ECO:0000256" key="7">
    <source>
        <dbReference type="ARBA" id="ARBA00022729"/>
    </source>
</evidence>
<keyword evidence="8 16" id="KW-0378">Hydrolase</keyword>
<reference evidence="21 22" key="1">
    <citation type="submission" date="2023-08" db="EMBL/GenBank/DDBJ databases">
        <title>Black Yeasts Isolated from many extreme environments.</title>
        <authorList>
            <person name="Coleine C."/>
            <person name="Stajich J.E."/>
            <person name="Selbmann L."/>
        </authorList>
    </citation>
    <scope>NUCLEOTIDE SEQUENCE [LARGE SCALE GENOMIC DNA]</scope>
    <source>
        <strain evidence="21 22">CCFEE 5910</strain>
    </source>
</reference>
<dbReference type="GO" id="GO:0008843">
    <property type="term" value="F:endochitinase activity"/>
    <property type="evidence" value="ECO:0007669"/>
    <property type="project" value="UniProtKB-EC"/>
</dbReference>
<dbReference type="PANTHER" id="PTHR10963">
    <property type="entry name" value="GLYCOSYL HYDROLASE-RELATED"/>
    <property type="match status" value="1"/>
</dbReference>
<evidence type="ECO:0000256" key="3">
    <source>
        <dbReference type="ARBA" id="ARBA00004589"/>
    </source>
</evidence>
<dbReference type="EMBL" id="JAVRRJ010000006">
    <property type="protein sequence ID" value="KAK5083563.1"/>
    <property type="molecule type" value="Genomic_DNA"/>
</dbReference>
<dbReference type="InterPro" id="IPR013320">
    <property type="entry name" value="ConA-like_dom_sf"/>
</dbReference>
<keyword evidence="6" id="KW-0808">Transferase</keyword>
<keyword evidence="7 19" id="KW-0732">Signal</keyword>
<feature type="disulfide bond" evidence="18">
    <location>
        <begin position="30"/>
        <end position="39"/>
    </location>
</feature>
<evidence type="ECO:0000256" key="14">
    <source>
        <dbReference type="ARBA" id="ARBA00023316"/>
    </source>
</evidence>
<evidence type="ECO:0000256" key="9">
    <source>
        <dbReference type="ARBA" id="ARBA00023136"/>
    </source>
</evidence>
<evidence type="ECO:0000256" key="8">
    <source>
        <dbReference type="ARBA" id="ARBA00022801"/>
    </source>
</evidence>
<dbReference type="SUPFAM" id="SSF49899">
    <property type="entry name" value="Concanavalin A-like lectins/glucanases"/>
    <property type="match status" value="1"/>
</dbReference>
<dbReference type="InterPro" id="IPR000757">
    <property type="entry name" value="Beta-glucanase-like"/>
</dbReference>
<comment type="similarity">
    <text evidence="15">Belongs to the glycosyl hydrolase 16 family. CRH1 subfamily.</text>
</comment>
<dbReference type="GO" id="GO:0098552">
    <property type="term" value="C:side of membrane"/>
    <property type="evidence" value="ECO:0007669"/>
    <property type="project" value="UniProtKB-KW"/>
</dbReference>
<keyword evidence="12" id="KW-0449">Lipoprotein</keyword>
<comment type="subcellular location">
    <subcellularLocation>
        <location evidence="2">Cell envelope</location>
    </subcellularLocation>
    <subcellularLocation>
        <location evidence="3">Membrane</location>
        <topology evidence="3">Lipid-anchor</topology>
        <topology evidence="3">GPI-anchor</topology>
    </subcellularLocation>
</comment>
<dbReference type="InterPro" id="IPR017168">
    <property type="entry name" value="CHR-like"/>
</dbReference>
<comment type="caution">
    <text evidence="21">The sequence shown here is derived from an EMBL/GenBank/DDBJ whole genome shotgun (WGS) entry which is preliminary data.</text>
</comment>
<evidence type="ECO:0000313" key="21">
    <source>
        <dbReference type="EMBL" id="KAK5083563.1"/>
    </source>
</evidence>
<accession>A0AAN7Y5G2</accession>
<sequence length="453" mass="46623">MNTMMDKPLPHLIALLLLFSVASAQTYSTCNPLLSPGSCPANPALGKSVNIAFTRPSDQFTATGAPTYDSNGAAFTVAKTGDSPTIASKWYIMFGRVDFVVKAAPGTGIVSSAVLLSDCLDEIDWEWLGGDDNQVQSNYFGKGQTTTGYNRGAFHGAPGNHGGFNTYTIDWTAEQIVWSINGNTVRVLKASEAEAGQYPQTPMQIKVGSWAGGDSANAPGTIVWAGGPVDYSAGPFTMYLKGIAVTDYSTGSSYSYEGTTGTWQSIKSNDGKINTSGSGSSPAVVVSDPSYSTAAGNPSVPFSTDAAASSVYATRTGYPWVTAGASAVTTEMPQSTSSSSSALPVGSSSPGLEVKTTYNDQGFLTTLTTGAKTSTDAGSVAVPSPLSSINALAQAGESHTTTVHTTSSSVSGVFVTASSTPSPQVDQSSSKKTSTSLRTWLAVLVIALAVPIL</sequence>
<evidence type="ECO:0000256" key="13">
    <source>
        <dbReference type="ARBA" id="ARBA00023295"/>
    </source>
</evidence>
<evidence type="ECO:0000256" key="4">
    <source>
        <dbReference type="ARBA" id="ARBA00022622"/>
    </source>
</evidence>
<keyword evidence="5" id="KW-0328">Glycosyltransferase</keyword>
<dbReference type="AlphaFoldDB" id="A0AAN7Y5G2"/>
<evidence type="ECO:0000256" key="15">
    <source>
        <dbReference type="ARBA" id="ARBA00038074"/>
    </source>
</evidence>
<keyword evidence="22" id="KW-1185">Reference proteome</keyword>
<dbReference type="PIRSF" id="PIRSF037299">
    <property type="entry name" value="Glycosidase_CRH1_prd"/>
    <property type="match status" value="1"/>
</dbReference>
<dbReference type="GO" id="GO:0031505">
    <property type="term" value="P:fungal-type cell wall organization"/>
    <property type="evidence" value="ECO:0007669"/>
    <property type="project" value="TreeGrafter"/>
</dbReference>
<keyword evidence="13 21" id="KW-0326">Glycosidase</keyword>
<evidence type="ECO:0000256" key="11">
    <source>
        <dbReference type="ARBA" id="ARBA00023180"/>
    </source>
</evidence>
<evidence type="ECO:0000256" key="17">
    <source>
        <dbReference type="PIRSR" id="PIRSR037299-1"/>
    </source>
</evidence>
<keyword evidence="14" id="KW-0961">Cell wall biogenesis/degradation</keyword>
<evidence type="ECO:0000256" key="12">
    <source>
        <dbReference type="ARBA" id="ARBA00023288"/>
    </source>
</evidence>
<evidence type="ECO:0000256" key="19">
    <source>
        <dbReference type="SAM" id="SignalP"/>
    </source>
</evidence>
<evidence type="ECO:0000256" key="6">
    <source>
        <dbReference type="ARBA" id="ARBA00022679"/>
    </source>
</evidence>
<evidence type="ECO:0000256" key="2">
    <source>
        <dbReference type="ARBA" id="ARBA00004196"/>
    </source>
</evidence>
<dbReference type="Pfam" id="PF00722">
    <property type="entry name" value="Glyco_hydro_16"/>
    <property type="match status" value="1"/>
</dbReference>
<dbReference type="CDD" id="cd02183">
    <property type="entry name" value="GH16_fungal_CRH1_transglycosylase"/>
    <property type="match status" value="1"/>
</dbReference>
<dbReference type="Proteomes" id="UP001309876">
    <property type="component" value="Unassembled WGS sequence"/>
</dbReference>
<dbReference type="EC" id="3.2.-.-" evidence="16"/>
<dbReference type="InterPro" id="IPR050546">
    <property type="entry name" value="Glycosyl_Hydrlase_16"/>
</dbReference>
<protein>
    <recommendedName>
        <fullName evidence="16">Crh-like protein</fullName>
        <ecNumber evidence="16">3.2.-.-</ecNumber>
    </recommendedName>
</protein>
<comment type="catalytic activity">
    <reaction evidence="1">
        <text>Random endo-hydrolysis of N-acetyl-beta-D-glucosaminide (1-&gt;4)-beta-linkages in chitin and chitodextrins.</text>
        <dbReference type="EC" id="3.2.1.14"/>
    </reaction>
</comment>
<feature type="signal peptide" evidence="19">
    <location>
        <begin position="1"/>
        <end position="24"/>
    </location>
</feature>
<feature type="domain" description="GH16" evidence="20">
    <location>
        <begin position="2"/>
        <end position="240"/>
    </location>
</feature>
<evidence type="ECO:0000256" key="18">
    <source>
        <dbReference type="PIRSR" id="PIRSR037299-2"/>
    </source>
</evidence>
<proteinExistence type="inferred from homology"/>
<dbReference type="PROSITE" id="PS51762">
    <property type="entry name" value="GH16_2"/>
    <property type="match status" value="1"/>
</dbReference>